<reference evidence="2 3" key="1">
    <citation type="submission" date="2020-08" db="EMBL/GenBank/DDBJ databases">
        <title>Pseudomonas sp. nov.</title>
        <authorList>
            <person name="Gieschler S."/>
            <person name="Fiedler G."/>
            <person name="Brinks E."/>
            <person name="Boehnlein C."/>
            <person name="Franz C.M.A.P."/>
            <person name="Kabisch J."/>
        </authorList>
    </citation>
    <scope>NUCLEOTIDE SEQUENCE [LARGE SCALE GENOMIC DNA]</scope>
    <source>
        <strain evidence="2 3">MBT-1</strain>
    </source>
</reference>
<evidence type="ECO:0000313" key="2">
    <source>
        <dbReference type="EMBL" id="MBC2693517.1"/>
    </source>
</evidence>
<dbReference type="Proteomes" id="UP000526003">
    <property type="component" value="Unassembled WGS sequence"/>
</dbReference>
<gene>
    <name evidence="2" type="ORF">H7995_27440</name>
</gene>
<evidence type="ECO:0000256" key="1">
    <source>
        <dbReference type="SAM" id="MobiDB-lite"/>
    </source>
</evidence>
<accession>A0A7X1L0F4</accession>
<comment type="caution">
    <text evidence="2">The sequence shown here is derived from an EMBL/GenBank/DDBJ whole genome shotgun (WGS) entry which is preliminary data.</text>
</comment>
<feature type="region of interest" description="Disordered" evidence="1">
    <location>
        <begin position="20"/>
        <end position="47"/>
    </location>
</feature>
<sequence>MSSGFTEDEMRRALGLTAAHACPSTPQAPVPATKVKSEPRVTGSKLKPRSPKLRVTLLVSKEFEGETVEFTHDADTLSQFDAEQEAKTLAKKEKYRFFEVVSIKAIG</sequence>
<dbReference type="AlphaFoldDB" id="A0A7X1L0F4"/>
<proteinExistence type="predicted"/>
<dbReference type="RefSeq" id="WP_185819256.1">
    <property type="nucleotide sequence ID" value="NZ_JACMYG010000056.1"/>
</dbReference>
<dbReference type="EMBL" id="JACMYG010000056">
    <property type="protein sequence ID" value="MBC2693517.1"/>
    <property type="molecule type" value="Genomic_DNA"/>
</dbReference>
<organism evidence="2 3">
    <name type="scientific">Pseudomonas kielensis</name>
    <dbReference type="NCBI Taxonomy" id="2762577"/>
    <lineage>
        <taxon>Bacteria</taxon>
        <taxon>Pseudomonadati</taxon>
        <taxon>Pseudomonadota</taxon>
        <taxon>Gammaproteobacteria</taxon>
        <taxon>Pseudomonadales</taxon>
        <taxon>Pseudomonadaceae</taxon>
        <taxon>Pseudomonas</taxon>
    </lineage>
</organism>
<evidence type="ECO:0000313" key="3">
    <source>
        <dbReference type="Proteomes" id="UP000526003"/>
    </source>
</evidence>
<keyword evidence="3" id="KW-1185">Reference proteome</keyword>
<protein>
    <submittedName>
        <fullName evidence="2">Uncharacterized protein</fullName>
    </submittedName>
</protein>
<name>A0A7X1L0F4_9PSED</name>